<dbReference type="EMBL" id="JAHFYH010000012">
    <property type="protein sequence ID" value="KAH0226353.1"/>
    <property type="molecule type" value="Genomic_DNA"/>
</dbReference>
<dbReference type="AlphaFoldDB" id="A0A9P8GL74"/>
<organism evidence="1 2">
    <name type="scientific">Aureobasidium melanogenum</name>
    <name type="common">Aureobasidium pullulans var. melanogenum</name>
    <dbReference type="NCBI Taxonomy" id="46634"/>
    <lineage>
        <taxon>Eukaryota</taxon>
        <taxon>Fungi</taxon>
        <taxon>Dikarya</taxon>
        <taxon>Ascomycota</taxon>
        <taxon>Pezizomycotina</taxon>
        <taxon>Dothideomycetes</taxon>
        <taxon>Dothideomycetidae</taxon>
        <taxon>Dothideales</taxon>
        <taxon>Saccotheciaceae</taxon>
        <taxon>Aureobasidium</taxon>
    </lineage>
</organism>
<gene>
    <name evidence="1" type="ORF">KCV03_g2679</name>
</gene>
<evidence type="ECO:0000313" key="1">
    <source>
        <dbReference type="EMBL" id="KAH0226353.1"/>
    </source>
</evidence>
<sequence>MDLVVATDGIAANMASMPTQDSAFLRLPLEIRHEIYSYLIYLQNTKTLSLDETHDPASGLSPVTRLLGVFQQIRTEVHGLIAAMSFEELDLRFEWARECHRAALEGDTEAYNNALAELTKYDMKAPHQLKFWKVCVPVGNLFSIVMYFVDVDFRARAVCIRRPSGNESSSDRVSHYWSAKKEAFINAMRFFTEQDGFDCITITGMSLFMEKVDLSQIYASPP</sequence>
<protein>
    <submittedName>
        <fullName evidence="1">Uncharacterized protein</fullName>
    </submittedName>
</protein>
<evidence type="ECO:0000313" key="2">
    <source>
        <dbReference type="Proteomes" id="UP000767238"/>
    </source>
</evidence>
<reference evidence="1" key="2">
    <citation type="submission" date="2021-08" db="EMBL/GenBank/DDBJ databases">
        <authorList>
            <person name="Gostincar C."/>
            <person name="Sun X."/>
            <person name="Song Z."/>
            <person name="Gunde-Cimerman N."/>
        </authorList>
    </citation>
    <scope>NUCLEOTIDE SEQUENCE</scope>
    <source>
        <strain evidence="1">EXF-8016</strain>
    </source>
</reference>
<name>A0A9P8GL74_AURME</name>
<feature type="non-terminal residue" evidence="1">
    <location>
        <position position="1"/>
    </location>
</feature>
<dbReference type="Proteomes" id="UP000767238">
    <property type="component" value="Unassembled WGS sequence"/>
</dbReference>
<dbReference type="OrthoDB" id="5600002at2759"/>
<accession>A0A9P8GL74</accession>
<comment type="caution">
    <text evidence="1">The sequence shown here is derived from an EMBL/GenBank/DDBJ whole genome shotgun (WGS) entry which is preliminary data.</text>
</comment>
<reference evidence="1" key="1">
    <citation type="journal article" date="2021" name="J Fungi (Basel)">
        <title>Virulence traits and population genomics of the black yeast Aureobasidium melanogenum.</title>
        <authorList>
            <person name="Cernosa A."/>
            <person name="Sun X."/>
            <person name="Gostincar C."/>
            <person name="Fang C."/>
            <person name="Gunde-Cimerman N."/>
            <person name="Song Z."/>
        </authorList>
    </citation>
    <scope>NUCLEOTIDE SEQUENCE</scope>
    <source>
        <strain evidence="1">EXF-8016</strain>
    </source>
</reference>
<proteinExistence type="predicted"/>